<evidence type="ECO:0000313" key="2">
    <source>
        <dbReference type="EMBL" id="ANE52519.1"/>
    </source>
</evidence>
<dbReference type="EMBL" id="CP011390">
    <property type="protein sequence ID" value="ANE52519.1"/>
    <property type="molecule type" value="Genomic_DNA"/>
</dbReference>
<reference evidence="3" key="1">
    <citation type="submission" date="2015-01" db="EMBL/GenBank/DDBJ databases">
        <title>Flavisolibacter sp./LCS9/ whole genome sequencing.</title>
        <authorList>
            <person name="Kim M.K."/>
            <person name="Srinivasan S."/>
            <person name="Lee J.-J."/>
        </authorList>
    </citation>
    <scope>NUCLEOTIDE SEQUENCE [LARGE SCALE GENOMIC DNA]</scope>
    <source>
        <strain evidence="3">LCS9</strain>
    </source>
</reference>
<accession>A0A172TZI8</accession>
<keyword evidence="1" id="KW-1133">Transmembrane helix</keyword>
<dbReference type="Proteomes" id="UP000077177">
    <property type="component" value="Chromosome"/>
</dbReference>
<dbReference type="KEGG" id="fla:SY85_20585"/>
<name>A0A172TZI8_9BACT</name>
<evidence type="ECO:0008006" key="4">
    <source>
        <dbReference type="Google" id="ProtNLM"/>
    </source>
</evidence>
<keyword evidence="1" id="KW-0812">Transmembrane</keyword>
<evidence type="ECO:0000313" key="3">
    <source>
        <dbReference type="Proteomes" id="UP000077177"/>
    </source>
</evidence>
<protein>
    <recommendedName>
        <fullName evidence="4">Cytoplasmic membrane protein</fullName>
    </recommendedName>
</protein>
<sequence length="169" mass="19481">MIEQIILKRIRLLLLFFIVSLFLSGLTAIPVAPELRWLLKHLPADSMAATLFQIVLEAYLEVQNKYSFLLYGYDWLAFAHFVLAILFIGPYRNPAQNIWVIQFGLIACVLVIPFALIAGYLRGLPLWWRLGDCAFGIIGFAVLWPCYQLIKRLQTIQSFPFSPVQYAWL</sequence>
<keyword evidence="3" id="KW-1185">Reference proteome</keyword>
<reference evidence="2 3" key="2">
    <citation type="journal article" date="2016" name="Int. J. Syst. Evol. Microbiol.">
        <title>Flavisolibacter tropicus sp. nov., isolated from tropical soil.</title>
        <authorList>
            <person name="Lee J.J."/>
            <person name="Kang M.S."/>
            <person name="Kim G.S."/>
            <person name="Lee C.S."/>
            <person name="Lim S."/>
            <person name="Lee J."/>
            <person name="Roh S.H."/>
            <person name="Kang H."/>
            <person name="Ha J.M."/>
            <person name="Bae S."/>
            <person name="Jung H.Y."/>
            <person name="Kim M.K."/>
        </authorList>
    </citation>
    <scope>NUCLEOTIDE SEQUENCE [LARGE SCALE GENOMIC DNA]</scope>
    <source>
        <strain evidence="2 3">LCS9</strain>
    </source>
</reference>
<dbReference type="AlphaFoldDB" id="A0A172TZI8"/>
<dbReference type="OrthoDB" id="190649at2"/>
<feature type="transmembrane region" description="Helical" evidence="1">
    <location>
        <begin position="127"/>
        <end position="147"/>
    </location>
</feature>
<evidence type="ECO:0000256" key="1">
    <source>
        <dbReference type="SAM" id="Phobius"/>
    </source>
</evidence>
<keyword evidence="1" id="KW-0472">Membrane</keyword>
<dbReference type="STRING" id="1492898.SY85_20585"/>
<dbReference type="RefSeq" id="WP_066407144.1">
    <property type="nucleotide sequence ID" value="NZ_CP011390.1"/>
</dbReference>
<feature type="transmembrane region" description="Helical" evidence="1">
    <location>
        <begin position="68"/>
        <end position="88"/>
    </location>
</feature>
<gene>
    <name evidence="2" type="ORF">SY85_20585</name>
</gene>
<feature type="transmembrane region" description="Helical" evidence="1">
    <location>
        <begin position="100"/>
        <end position="121"/>
    </location>
</feature>
<organism evidence="2 3">
    <name type="scientific">Flavisolibacter tropicus</name>
    <dbReference type="NCBI Taxonomy" id="1492898"/>
    <lineage>
        <taxon>Bacteria</taxon>
        <taxon>Pseudomonadati</taxon>
        <taxon>Bacteroidota</taxon>
        <taxon>Chitinophagia</taxon>
        <taxon>Chitinophagales</taxon>
        <taxon>Chitinophagaceae</taxon>
        <taxon>Flavisolibacter</taxon>
    </lineage>
</organism>
<proteinExistence type="predicted"/>